<reference evidence="2" key="1">
    <citation type="submission" date="2012-11" db="EMBL/GenBank/DDBJ databases">
        <authorList>
            <person name="Lucero-Rivera Y.E."/>
            <person name="Tovar-Ramirez D."/>
        </authorList>
    </citation>
    <scope>NUCLEOTIDE SEQUENCE</scope>
    <source>
        <tissue evidence="2">Salivary gland</tissue>
    </source>
</reference>
<keyword evidence="1" id="KW-0732">Signal</keyword>
<name>L7LQL3_RHIPC</name>
<protein>
    <submittedName>
        <fullName evidence="2">Putative group i salivary lipocalin</fullName>
    </submittedName>
</protein>
<dbReference type="AlphaFoldDB" id="L7LQL3"/>
<reference evidence="2" key="2">
    <citation type="journal article" date="2015" name="J. Proteomics">
        <title>Sexual differences in the sialomes of the zebra tick, Rhipicephalus pulchellus.</title>
        <authorList>
            <person name="Tan A.W."/>
            <person name="Francischetti I.M."/>
            <person name="Slovak M."/>
            <person name="Kini R.M."/>
            <person name="Ribeiro J.M."/>
        </authorList>
    </citation>
    <scope>NUCLEOTIDE SEQUENCE</scope>
    <source>
        <tissue evidence="2">Salivary gland</tissue>
    </source>
</reference>
<feature type="chain" id="PRO_5003980746" evidence="1">
    <location>
        <begin position="30"/>
        <end position="193"/>
    </location>
</feature>
<sequence>MQNHMLYSTMRKHVFVATFLLFVAGKTSTMRSCFPLRHRRVYPIKQFVNCTEPVWTYRTSRLTRMRCQYDQMRAIDPLTIFFNRTMLIRGQRHSMQLRGDFDLLHADTMDVRTLGMQALSRETLIYLAPNLSCGVLKIGPVGRDTACYYDLRVKNSSIERIIDGKCWSHFYSVARQETHVYTAVCQHEVRPRK</sequence>
<accession>L7LQL3</accession>
<feature type="signal peptide" evidence="1">
    <location>
        <begin position="1"/>
        <end position="29"/>
    </location>
</feature>
<evidence type="ECO:0000313" key="2">
    <source>
        <dbReference type="EMBL" id="JAA53980.1"/>
    </source>
</evidence>
<organism evidence="2">
    <name type="scientific">Rhipicephalus pulchellus</name>
    <name type="common">Yellow backed tick</name>
    <name type="synonym">Dermacentor pulchellus</name>
    <dbReference type="NCBI Taxonomy" id="72859"/>
    <lineage>
        <taxon>Eukaryota</taxon>
        <taxon>Metazoa</taxon>
        <taxon>Ecdysozoa</taxon>
        <taxon>Arthropoda</taxon>
        <taxon>Chelicerata</taxon>
        <taxon>Arachnida</taxon>
        <taxon>Acari</taxon>
        <taxon>Parasitiformes</taxon>
        <taxon>Ixodida</taxon>
        <taxon>Ixodoidea</taxon>
        <taxon>Ixodidae</taxon>
        <taxon>Rhipicephalinae</taxon>
        <taxon>Rhipicephalus</taxon>
        <taxon>Rhipicephalus</taxon>
    </lineage>
</organism>
<proteinExistence type="evidence at transcript level"/>
<dbReference type="EMBL" id="GACK01011054">
    <property type="protein sequence ID" value="JAA53980.1"/>
    <property type="molecule type" value="mRNA"/>
</dbReference>
<evidence type="ECO:0000256" key="1">
    <source>
        <dbReference type="SAM" id="SignalP"/>
    </source>
</evidence>